<dbReference type="Proteomes" id="UP000693970">
    <property type="component" value="Unassembled WGS sequence"/>
</dbReference>
<sequence>MPSSYYFIYNPRSWNYQKNCLLQPIPSSAMGAAILTALDIFQGTPAQAALQPRAVVQYFGFLYVYNAAQCPMEAIHGRPSLWHNIISAGTIGYIGVRTGRFGVPFVNPMMLQYQYGIRPEVVAFGIYGGIAGILAGALGGKSF</sequence>
<accession>A0A9K3KE96</accession>
<dbReference type="OrthoDB" id="424667at2759"/>
<dbReference type="EMBL" id="JAGRRH010000026">
    <property type="protein sequence ID" value="KAG7341505.1"/>
    <property type="molecule type" value="Genomic_DNA"/>
</dbReference>
<keyword evidence="1" id="KW-0812">Transmembrane</keyword>
<protein>
    <submittedName>
        <fullName evidence="2">Uncharacterized protein</fullName>
    </submittedName>
</protein>
<dbReference type="AlphaFoldDB" id="A0A9K3KE96"/>
<feature type="transmembrane region" description="Helical" evidence="1">
    <location>
        <begin position="121"/>
        <end position="140"/>
    </location>
</feature>
<name>A0A9K3KE96_9STRA</name>
<reference evidence="2" key="1">
    <citation type="journal article" date="2021" name="Sci. Rep.">
        <title>Diploid genomic architecture of Nitzschia inconspicua, an elite biomass production diatom.</title>
        <authorList>
            <person name="Oliver A."/>
            <person name="Podell S."/>
            <person name="Pinowska A."/>
            <person name="Traller J.C."/>
            <person name="Smith S.R."/>
            <person name="McClure R."/>
            <person name="Beliaev A."/>
            <person name="Bohutskyi P."/>
            <person name="Hill E.A."/>
            <person name="Rabines A."/>
            <person name="Zheng H."/>
            <person name="Allen L.Z."/>
            <person name="Kuo A."/>
            <person name="Grigoriev I.V."/>
            <person name="Allen A.E."/>
            <person name="Hazlebeck D."/>
            <person name="Allen E.E."/>
        </authorList>
    </citation>
    <scope>NUCLEOTIDE SEQUENCE</scope>
    <source>
        <strain evidence="2">Hildebrandi</strain>
    </source>
</reference>
<evidence type="ECO:0000313" key="2">
    <source>
        <dbReference type="EMBL" id="KAG7341505.1"/>
    </source>
</evidence>
<evidence type="ECO:0000313" key="3">
    <source>
        <dbReference type="Proteomes" id="UP000693970"/>
    </source>
</evidence>
<keyword evidence="1" id="KW-0472">Membrane</keyword>
<gene>
    <name evidence="2" type="ORF">IV203_023457</name>
</gene>
<keyword evidence="1" id="KW-1133">Transmembrane helix</keyword>
<keyword evidence="3" id="KW-1185">Reference proteome</keyword>
<organism evidence="2 3">
    <name type="scientific">Nitzschia inconspicua</name>
    <dbReference type="NCBI Taxonomy" id="303405"/>
    <lineage>
        <taxon>Eukaryota</taxon>
        <taxon>Sar</taxon>
        <taxon>Stramenopiles</taxon>
        <taxon>Ochrophyta</taxon>
        <taxon>Bacillariophyta</taxon>
        <taxon>Bacillariophyceae</taxon>
        <taxon>Bacillariophycidae</taxon>
        <taxon>Bacillariales</taxon>
        <taxon>Bacillariaceae</taxon>
        <taxon>Nitzschia</taxon>
    </lineage>
</organism>
<evidence type="ECO:0000256" key="1">
    <source>
        <dbReference type="SAM" id="Phobius"/>
    </source>
</evidence>
<reference evidence="2" key="2">
    <citation type="submission" date="2021-04" db="EMBL/GenBank/DDBJ databases">
        <authorList>
            <person name="Podell S."/>
        </authorList>
    </citation>
    <scope>NUCLEOTIDE SEQUENCE</scope>
    <source>
        <strain evidence="2">Hildebrandi</strain>
    </source>
</reference>
<proteinExistence type="predicted"/>
<comment type="caution">
    <text evidence="2">The sequence shown here is derived from an EMBL/GenBank/DDBJ whole genome shotgun (WGS) entry which is preliminary data.</text>
</comment>